<keyword evidence="3" id="KW-1185">Reference proteome</keyword>
<keyword evidence="1" id="KW-0472">Membrane</keyword>
<evidence type="ECO:0000313" key="3">
    <source>
        <dbReference type="Proteomes" id="UP000198318"/>
    </source>
</evidence>
<name>A0A239NYB0_9ACTN</name>
<evidence type="ECO:0000313" key="2">
    <source>
        <dbReference type="EMBL" id="SNT59408.1"/>
    </source>
</evidence>
<dbReference type="Proteomes" id="UP000198318">
    <property type="component" value="Unassembled WGS sequence"/>
</dbReference>
<proteinExistence type="predicted"/>
<accession>A0A239NYB0</accession>
<evidence type="ECO:0008006" key="4">
    <source>
        <dbReference type="Google" id="ProtNLM"/>
    </source>
</evidence>
<feature type="transmembrane region" description="Helical" evidence="1">
    <location>
        <begin position="25"/>
        <end position="44"/>
    </location>
</feature>
<gene>
    <name evidence="2" type="ORF">SAMN05443665_105238</name>
</gene>
<sequence length="56" mass="6149">MALFLFILLIAVALGIIGVVVKGLFYLLIIGIVLFLINLVLSGLRMGHRRGSRPTR</sequence>
<dbReference type="EMBL" id="FZOR01000052">
    <property type="protein sequence ID" value="SNT59408.1"/>
    <property type="molecule type" value="Genomic_DNA"/>
</dbReference>
<dbReference type="RefSeq" id="WP_179271853.1">
    <property type="nucleotide sequence ID" value="NZ_FZOR01000052.1"/>
</dbReference>
<keyword evidence="1" id="KW-0812">Transmembrane</keyword>
<evidence type="ECO:0000256" key="1">
    <source>
        <dbReference type="SAM" id="Phobius"/>
    </source>
</evidence>
<organism evidence="2 3">
    <name type="scientific">Actinomadura meyerae</name>
    <dbReference type="NCBI Taxonomy" id="240840"/>
    <lineage>
        <taxon>Bacteria</taxon>
        <taxon>Bacillati</taxon>
        <taxon>Actinomycetota</taxon>
        <taxon>Actinomycetes</taxon>
        <taxon>Streptosporangiales</taxon>
        <taxon>Thermomonosporaceae</taxon>
        <taxon>Actinomadura</taxon>
    </lineage>
</organism>
<reference evidence="2 3" key="1">
    <citation type="submission" date="2017-06" db="EMBL/GenBank/DDBJ databases">
        <authorList>
            <person name="Kim H.J."/>
            <person name="Triplett B.A."/>
        </authorList>
    </citation>
    <scope>NUCLEOTIDE SEQUENCE [LARGE SCALE GENOMIC DNA]</scope>
    <source>
        <strain evidence="2 3">DSM 44715</strain>
    </source>
</reference>
<keyword evidence="1" id="KW-1133">Transmembrane helix</keyword>
<dbReference type="AlphaFoldDB" id="A0A239NYB0"/>
<protein>
    <recommendedName>
        <fullName evidence="4">DUF2207 domain-containing protein</fullName>
    </recommendedName>
</protein>